<dbReference type="PANTHER" id="PTHR43649">
    <property type="entry name" value="ARABINOSE-BINDING PROTEIN-RELATED"/>
    <property type="match status" value="1"/>
</dbReference>
<dbReference type="RefSeq" id="WP_347436317.1">
    <property type="nucleotide sequence ID" value="NZ_CP089291.1"/>
</dbReference>
<dbReference type="Gene3D" id="3.40.190.10">
    <property type="entry name" value="Periplasmic binding protein-like II"/>
    <property type="match status" value="2"/>
</dbReference>
<dbReference type="InterPro" id="IPR006059">
    <property type="entry name" value="SBP"/>
</dbReference>
<evidence type="ECO:0000313" key="2">
    <source>
        <dbReference type="Proteomes" id="UP000830167"/>
    </source>
</evidence>
<protein>
    <submittedName>
        <fullName evidence="1">Extracellular solute-binding protein</fullName>
    </submittedName>
</protein>
<accession>A0ABY4CHY0</accession>
<sequence>MNKQGKWGSVGTVVIIMSGLLVGCGSQIASSSAANGSSGNGKIVITMQLQSNTGDASSKQNKSLVDLTKKYEQQHPNVQVQFLPNPYHDISQANAALLTKAAARSAPDIVFEQYGPANSGAIPDGILLNLNTYLNQPDPYIPGNKKWIDAWKSQYIPYMTKKPGEMYILLASAIATEIVYNKEDFAKAGITSTPKTFAEWLDDMKKLQAVGITPFMFNAAGQCNPSWFERKISSSLLAPDLSQFNVNHSQVVTGLGVAVGIKKGIISMKNPTYKAGWQLLDQMKPYLAPGASQYDACAPVNSVSPPLSPVTPFIQNKFAMTWLHTGYLPQLNTLGFAGKYGFFSFPTITKESTPYASGTNVTGVVGGPNGSGEWSVTTQAANATMTPEKTKQVIDYLQYLYSPQNIGPLVKDMGNGAYIPILTGADGGGMPGASDLLPVGAPPKTVDGVIDEGLTNAAHDEGERVLQNYINGTLSFDQFANQWDAILQKAADTWAQTNHVDLSKYTK</sequence>
<proteinExistence type="predicted"/>
<dbReference type="InterPro" id="IPR050490">
    <property type="entry name" value="Bact_solute-bd_prot1"/>
</dbReference>
<dbReference type="SUPFAM" id="SSF53850">
    <property type="entry name" value="Periplasmic binding protein-like II"/>
    <property type="match status" value="1"/>
</dbReference>
<dbReference type="Pfam" id="PF01547">
    <property type="entry name" value="SBP_bac_1"/>
    <property type="match status" value="1"/>
</dbReference>
<dbReference type="Proteomes" id="UP000830167">
    <property type="component" value="Chromosome"/>
</dbReference>
<reference evidence="1" key="1">
    <citation type="submission" date="2021-12" db="EMBL/GenBank/DDBJ databases">
        <title>Alicyclobacillaceae gen. nov., sp. nov., isolated from chalcocite enrichment system.</title>
        <authorList>
            <person name="Jiang Z."/>
        </authorList>
    </citation>
    <scope>NUCLEOTIDE SEQUENCE</scope>
    <source>
        <strain evidence="1">MYW30-H2</strain>
    </source>
</reference>
<name>A0ABY4CHY0_9BACL</name>
<evidence type="ECO:0000313" key="1">
    <source>
        <dbReference type="EMBL" id="UOF89629.1"/>
    </source>
</evidence>
<organism evidence="1 2">
    <name type="scientific">Fodinisporobacter ferrooxydans</name>
    <dbReference type="NCBI Taxonomy" id="2901836"/>
    <lineage>
        <taxon>Bacteria</taxon>
        <taxon>Bacillati</taxon>
        <taxon>Bacillota</taxon>
        <taxon>Bacilli</taxon>
        <taxon>Bacillales</taxon>
        <taxon>Alicyclobacillaceae</taxon>
        <taxon>Fodinisporobacter</taxon>
    </lineage>
</organism>
<dbReference type="PANTHER" id="PTHR43649:SF12">
    <property type="entry name" value="DIACETYLCHITOBIOSE BINDING PROTEIN DASA"/>
    <property type="match status" value="1"/>
</dbReference>
<keyword evidence="2" id="KW-1185">Reference proteome</keyword>
<gene>
    <name evidence="1" type="ORF">LSG31_17335</name>
</gene>
<dbReference type="EMBL" id="CP089291">
    <property type="protein sequence ID" value="UOF89629.1"/>
    <property type="molecule type" value="Genomic_DNA"/>
</dbReference>